<accession>I3XGP2</accession>
<sequence>MKTLKRRTVSSSLDLSVSCEIYICPSFRSGSTFVNHAVHLEDAAETPHSA</sequence>
<dbReference type="AlphaFoldDB" id="I3XGP2"/>
<dbReference type="HOGENOM" id="CLU_3122682_0_0_5"/>
<gene>
    <name evidence="1" type="ORF">USDA257_p03330</name>
</gene>
<evidence type="ECO:0000313" key="2">
    <source>
        <dbReference type="Proteomes" id="UP000006180"/>
    </source>
</evidence>
<keyword evidence="1" id="KW-0614">Plasmid</keyword>
<dbReference type="EMBL" id="CP003565">
    <property type="protein sequence ID" value="AFL55048.1"/>
    <property type="molecule type" value="Genomic_DNA"/>
</dbReference>
<name>I3XGP2_SINF2</name>
<geneLocation type="plasmid" evidence="2">
    <name>pUSDA257 fragment 2</name>
</geneLocation>
<evidence type="ECO:0000313" key="1">
    <source>
        <dbReference type="EMBL" id="AFL55048.1"/>
    </source>
</evidence>
<organism evidence="1">
    <name type="scientific">Sinorhizobium fredii (strain USDA 257)</name>
    <dbReference type="NCBI Taxonomy" id="1185652"/>
    <lineage>
        <taxon>Bacteria</taxon>
        <taxon>Pseudomonadati</taxon>
        <taxon>Pseudomonadota</taxon>
        <taxon>Alphaproteobacteria</taxon>
        <taxon>Hyphomicrobiales</taxon>
        <taxon>Rhizobiaceae</taxon>
        <taxon>Sinorhizobium/Ensifer group</taxon>
        <taxon>Sinorhizobium</taxon>
    </lineage>
</organism>
<protein>
    <submittedName>
        <fullName evidence="1">Uncharacterized protein</fullName>
    </submittedName>
</protein>
<proteinExistence type="predicted"/>
<reference evidence="1" key="1">
    <citation type="journal article" date="2012" name="J. Bacteriol.">
        <title>Complete genome sequence of the broad-host-range strain Sinorhizobium fredii USDA257.</title>
        <authorList>
            <person name="Schuldes J."/>
            <person name="Rodriguez Orbegoso M."/>
            <person name="Schmeisser C."/>
            <person name="Krishnan H.B."/>
            <person name="Daniel R."/>
            <person name="Streit W.R."/>
        </authorList>
    </citation>
    <scope>NUCLEOTIDE SEQUENCE [LARGE SCALE GENOMIC DNA]</scope>
    <source>
        <strain evidence="1">USDA 257</strain>
        <plasmid evidence="1">pUSDA257</plasmid>
    </source>
</reference>